<feature type="transmembrane region" description="Helical" evidence="2">
    <location>
        <begin position="366"/>
        <end position="386"/>
    </location>
</feature>
<dbReference type="PANTHER" id="PTHR32309">
    <property type="entry name" value="TYROSINE-PROTEIN KINASE"/>
    <property type="match status" value="1"/>
</dbReference>
<keyword evidence="2" id="KW-0812">Transmembrane</keyword>
<evidence type="ECO:0000256" key="2">
    <source>
        <dbReference type="SAM" id="Phobius"/>
    </source>
</evidence>
<dbReference type="InterPro" id="IPR050445">
    <property type="entry name" value="Bact_polysacc_biosynth/exp"/>
</dbReference>
<sequence>MTTSESSYRGPALPGTVARRPSRWLRSSAILLIAVPGVLLALYLLLIAADQYVSEARFGLRAGTVTQASAANREGHSSLGGGEMTAELFVDSFAVVDYVKSRQIVRELDKTLNLREMWSKPAIDFWYRVSADASEEALWRHWNRMVDIQFDMSTGAIILRVRAFTPEDSLRLSQAILQASETLVNQMSKKAREDSVRFARLEVDGAEQRLSAARLKVQDMRARTGVLDPVKEAEANLQLAAKVRGDIATTAAEVETLRAGGVSGGPAMERAQARLRALQGQLRELNDHQISVRRGAEKADTLSSLLREYESAETERQFAEVYYTGALKGLEDARGLAARQVLYTVIASQPTLADESQYPRRWVDTALGLLGLLILWIVVVLVVYAIRDHA</sequence>
<protein>
    <submittedName>
        <fullName evidence="3">Capsule biosynthesis protein</fullName>
    </submittedName>
    <submittedName>
        <fullName evidence="4">Vi polysaccharide export inner membrane protein VexD</fullName>
    </submittedName>
</protein>
<evidence type="ECO:0000313" key="5">
    <source>
        <dbReference type="Proteomes" id="UP000053096"/>
    </source>
</evidence>
<dbReference type="Proteomes" id="UP000053096">
    <property type="component" value="Unassembled WGS sequence"/>
</dbReference>
<evidence type="ECO:0000313" key="4">
    <source>
        <dbReference type="EMBL" id="CUI40686.1"/>
    </source>
</evidence>
<evidence type="ECO:0000256" key="1">
    <source>
        <dbReference type="SAM" id="Coils"/>
    </source>
</evidence>
<dbReference type="KEGG" id="bpdz:BBN53_10510"/>
<keyword evidence="1" id="KW-0175">Coiled coil</keyword>
<evidence type="ECO:0000313" key="6">
    <source>
        <dbReference type="Proteomes" id="UP000092950"/>
    </source>
</evidence>
<dbReference type="RefSeq" id="WP_043209021.1">
    <property type="nucleotide sequence ID" value="NZ_CAJGUP010000138.1"/>
</dbReference>
<dbReference type="GO" id="GO:0004713">
    <property type="term" value="F:protein tyrosine kinase activity"/>
    <property type="evidence" value="ECO:0007669"/>
    <property type="project" value="TreeGrafter"/>
</dbReference>
<accession>A0A0M7CKN4</accession>
<keyword evidence="2" id="KW-1133">Transmembrane helix</keyword>
<evidence type="ECO:0000313" key="3">
    <source>
        <dbReference type="EMBL" id="ANY16290.1"/>
    </source>
</evidence>
<feature type="coiled-coil region" evidence="1">
    <location>
        <begin position="196"/>
        <end position="223"/>
    </location>
</feature>
<dbReference type="EMBL" id="CP016440">
    <property type="protein sequence ID" value="ANY16290.1"/>
    <property type="molecule type" value="Genomic_DNA"/>
</dbReference>
<keyword evidence="2" id="KW-0472">Membrane</keyword>
<accession>A0A0J6C8N0</accession>
<dbReference type="Proteomes" id="UP000092950">
    <property type="component" value="Chromosome"/>
</dbReference>
<proteinExistence type="predicted"/>
<name>A0A0J6C8N0_9BORD</name>
<dbReference type="OrthoDB" id="5497849at2"/>
<reference evidence="4 5" key="1">
    <citation type="submission" date="2015-09" db="EMBL/GenBank/DDBJ databases">
        <authorList>
            <person name="Jackson K.R."/>
            <person name="Lunt B.L."/>
            <person name="Fisher J.N.B."/>
            <person name="Gardner A.V."/>
            <person name="Bailey M.E."/>
            <person name="Deus L.M."/>
            <person name="Earl A.S."/>
            <person name="Gibby P.D."/>
            <person name="Hartmann K.A."/>
            <person name="Liu J.E."/>
            <person name="Manci A.M."/>
            <person name="Nielsen D.A."/>
            <person name="Solomon M.B."/>
            <person name="Breakwell D.P."/>
            <person name="Burnett S.H."/>
            <person name="Grose J.H."/>
        </authorList>
    </citation>
    <scope>NUCLEOTIDE SEQUENCE [LARGE SCALE GENOMIC DNA]</scope>
    <source>
        <strain evidence="4 5">2789STDY5608636</strain>
    </source>
</reference>
<dbReference type="AlphaFoldDB" id="A0A0J6C8N0"/>
<reference evidence="3 6" key="2">
    <citation type="submission" date="2016-07" db="EMBL/GenBank/DDBJ databases">
        <title>Complete genome sequences of Bordetella pseudohinzii.</title>
        <authorList>
            <person name="Spilker T."/>
            <person name="Darrah R."/>
            <person name="LiPuma J.J."/>
        </authorList>
    </citation>
    <scope>NUCLEOTIDE SEQUENCE [LARGE SCALE GENOMIC DNA]</scope>
    <source>
        <strain evidence="3 6">HI4681</strain>
    </source>
</reference>
<feature type="transmembrane region" description="Helical" evidence="2">
    <location>
        <begin position="29"/>
        <end position="49"/>
    </location>
</feature>
<organism evidence="4 5">
    <name type="scientific">Bordetella pseudohinzii</name>
    <dbReference type="NCBI Taxonomy" id="1331258"/>
    <lineage>
        <taxon>Bacteria</taxon>
        <taxon>Pseudomonadati</taxon>
        <taxon>Pseudomonadota</taxon>
        <taxon>Betaproteobacteria</taxon>
        <taxon>Burkholderiales</taxon>
        <taxon>Alcaligenaceae</taxon>
        <taxon>Bordetella</taxon>
    </lineage>
</organism>
<dbReference type="GO" id="GO:0005886">
    <property type="term" value="C:plasma membrane"/>
    <property type="evidence" value="ECO:0007669"/>
    <property type="project" value="TreeGrafter"/>
</dbReference>
<dbReference type="EMBL" id="CYTV01000001">
    <property type="protein sequence ID" value="CUI40686.1"/>
    <property type="molecule type" value="Genomic_DNA"/>
</dbReference>
<gene>
    <name evidence="3" type="ORF">BBN53_10510</name>
    <name evidence="4" type="ORF">ERS370011_00453</name>
</gene>
<keyword evidence="6" id="KW-1185">Reference proteome</keyword>
<dbReference type="PANTHER" id="PTHR32309:SF13">
    <property type="entry name" value="FERRIC ENTEROBACTIN TRANSPORT PROTEIN FEPE"/>
    <property type="match status" value="1"/>
</dbReference>